<proteinExistence type="predicted"/>
<reference evidence="2" key="1">
    <citation type="journal article" date="2013" name="J. Plant Res.">
        <title>Effect of fungi and light on seed germination of three Opuntia species from semiarid lands of central Mexico.</title>
        <authorList>
            <person name="Delgado-Sanchez P."/>
            <person name="Jimenez-Bremont J.F."/>
            <person name="Guerrero-Gonzalez Mde L."/>
            <person name="Flores J."/>
        </authorList>
    </citation>
    <scope>NUCLEOTIDE SEQUENCE</scope>
    <source>
        <tissue evidence="2">Cladode</tissue>
    </source>
</reference>
<protein>
    <recommendedName>
        <fullName evidence="1">DUF6598 domain-containing protein</fullName>
    </recommendedName>
</protein>
<name>A0A7C8ZEN4_OPUST</name>
<dbReference type="AlphaFoldDB" id="A0A7C8ZEN4"/>
<organism evidence="2">
    <name type="scientific">Opuntia streptacantha</name>
    <name type="common">Prickly pear cactus</name>
    <name type="synonym">Opuntia cardona</name>
    <dbReference type="NCBI Taxonomy" id="393608"/>
    <lineage>
        <taxon>Eukaryota</taxon>
        <taxon>Viridiplantae</taxon>
        <taxon>Streptophyta</taxon>
        <taxon>Embryophyta</taxon>
        <taxon>Tracheophyta</taxon>
        <taxon>Spermatophyta</taxon>
        <taxon>Magnoliopsida</taxon>
        <taxon>eudicotyledons</taxon>
        <taxon>Gunneridae</taxon>
        <taxon>Pentapetalae</taxon>
        <taxon>Caryophyllales</taxon>
        <taxon>Cactineae</taxon>
        <taxon>Cactaceae</taxon>
        <taxon>Opuntioideae</taxon>
        <taxon>Opuntia</taxon>
    </lineage>
</organism>
<accession>A0A7C8ZEN4</accession>
<dbReference type="Pfam" id="PF20241">
    <property type="entry name" value="DUF6598"/>
    <property type="match status" value="1"/>
</dbReference>
<dbReference type="EMBL" id="GISG01123744">
    <property type="protein sequence ID" value="MBA4641354.1"/>
    <property type="molecule type" value="Transcribed_RNA"/>
</dbReference>
<sequence>MTFPSYKHMAILGTPLAEVFSVIIEHDVEECQLYGTIAVDDDNGGLNIYHVGPEDAETICSAQSLLLSNRDRAILAIHHFPGHFDLKDKMNGDVCKKGWML</sequence>
<feature type="domain" description="DUF6598" evidence="1">
    <location>
        <begin position="16"/>
        <end position="89"/>
    </location>
</feature>
<reference evidence="2" key="2">
    <citation type="submission" date="2020-07" db="EMBL/GenBank/DDBJ databases">
        <authorList>
            <person name="Vera ALvarez R."/>
            <person name="Arias-Moreno D.M."/>
            <person name="Jimenez-Jacinto V."/>
            <person name="Jimenez-Bremont J.F."/>
            <person name="Swaminathan K."/>
            <person name="Moose S.P."/>
            <person name="Guerrero-Gonzalez M.L."/>
            <person name="Marino-Ramirez L."/>
            <person name="Landsman D."/>
            <person name="Rodriguez-Kessler M."/>
            <person name="Delgado-Sanchez P."/>
        </authorList>
    </citation>
    <scope>NUCLEOTIDE SEQUENCE</scope>
    <source>
        <tissue evidence="2">Cladode</tissue>
    </source>
</reference>
<dbReference type="InterPro" id="IPR046533">
    <property type="entry name" value="DUF6598"/>
</dbReference>
<evidence type="ECO:0000313" key="2">
    <source>
        <dbReference type="EMBL" id="MBA4641354.1"/>
    </source>
</evidence>
<evidence type="ECO:0000259" key="1">
    <source>
        <dbReference type="Pfam" id="PF20241"/>
    </source>
</evidence>